<comment type="caution">
    <text evidence="3">The sequence shown here is derived from an EMBL/GenBank/DDBJ whole genome shotgun (WGS) entry which is preliminary data.</text>
</comment>
<name>W9X139_9EURO</name>
<dbReference type="HOGENOM" id="CLU_2196689_0_0_1"/>
<evidence type="ECO:0000256" key="2">
    <source>
        <dbReference type="SAM" id="Phobius"/>
    </source>
</evidence>
<feature type="region of interest" description="Disordered" evidence="1">
    <location>
        <begin position="1"/>
        <end position="20"/>
    </location>
</feature>
<proteinExistence type="predicted"/>
<keyword evidence="2" id="KW-0812">Transmembrane</keyword>
<evidence type="ECO:0000313" key="3">
    <source>
        <dbReference type="EMBL" id="EXJ70651.1"/>
    </source>
</evidence>
<organism evidence="3 4">
    <name type="scientific">Cladophialophora psammophila CBS 110553</name>
    <dbReference type="NCBI Taxonomy" id="1182543"/>
    <lineage>
        <taxon>Eukaryota</taxon>
        <taxon>Fungi</taxon>
        <taxon>Dikarya</taxon>
        <taxon>Ascomycota</taxon>
        <taxon>Pezizomycotina</taxon>
        <taxon>Eurotiomycetes</taxon>
        <taxon>Chaetothyriomycetidae</taxon>
        <taxon>Chaetothyriales</taxon>
        <taxon>Herpotrichiellaceae</taxon>
        <taxon>Cladophialophora</taxon>
    </lineage>
</organism>
<accession>W9X139</accession>
<sequence>MPKFRSSAQAAAGQCDGGSTDREYGIQWHTMTWNDSSGRLDSLNKQHFVPKSTKTGAIAMSDPNAGSMAPSNPAGFPDKSTAGDKAGAAILTLLTAAIIIGGVVLLLT</sequence>
<gene>
    <name evidence="3" type="ORF">A1O5_05641</name>
</gene>
<dbReference type="Proteomes" id="UP000019471">
    <property type="component" value="Unassembled WGS sequence"/>
</dbReference>
<dbReference type="AlphaFoldDB" id="W9X139"/>
<keyword evidence="2" id="KW-1133">Transmembrane helix</keyword>
<evidence type="ECO:0000313" key="4">
    <source>
        <dbReference type="Proteomes" id="UP000019471"/>
    </source>
</evidence>
<dbReference type="RefSeq" id="XP_007744430.1">
    <property type="nucleotide sequence ID" value="XM_007746240.1"/>
</dbReference>
<evidence type="ECO:0000256" key="1">
    <source>
        <dbReference type="SAM" id="MobiDB-lite"/>
    </source>
</evidence>
<keyword evidence="4" id="KW-1185">Reference proteome</keyword>
<feature type="transmembrane region" description="Helical" evidence="2">
    <location>
        <begin position="86"/>
        <end position="107"/>
    </location>
</feature>
<reference evidence="3 4" key="1">
    <citation type="submission" date="2013-03" db="EMBL/GenBank/DDBJ databases">
        <title>The Genome Sequence of Cladophialophora psammophila CBS 110553.</title>
        <authorList>
            <consortium name="The Broad Institute Genomics Platform"/>
            <person name="Cuomo C."/>
            <person name="de Hoog S."/>
            <person name="Gorbushina A."/>
            <person name="Walker B."/>
            <person name="Young S.K."/>
            <person name="Zeng Q."/>
            <person name="Gargeya S."/>
            <person name="Fitzgerald M."/>
            <person name="Haas B."/>
            <person name="Abouelleil A."/>
            <person name="Allen A.W."/>
            <person name="Alvarado L."/>
            <person name="Arachchi H.M."/>
            <person name="Berlin A.M."/>
            <person name="Chapman S.B."/>
            <person name="Gainer-Dewar J."/>
            <person name="Goldberg J."/>
            <person name="Griggs A."/>
            <person name="Gujja S."/>
            <person name="Hansen M."/>
            <person name="Howarth C."/>
            <person name="Imamovic A."/>
            <person name="Ireland A."/>
            <person name="Larimer J."/>
            <person name="McCowan C."/>
            <person name="Murphy C."/>
            <person name="Pearson M."/>
            <person name="Poon T.W."/>
            <person name="Priest M."/>
            <person name="Roberts A."/>
            <person name="Saif S."/>
            <person name="Shea T."/>
            <person name="Sisk P."/>
            <person name="Sykes S."/>
            <person name="Wortman J."/>
            <person name="Nusbaum C."/>
            <person name="Birren B."/>
        </authorList>
    </citation>
    <scope>NUCLEOTIDE SEQUENCE [LARGE SCALE GENOMIC DNA]</scope>
    <source>
        <strain evidence="3 4">CBS 110553</strain>
    </source>
</reference>
<dbReference type="GeneID" id="19190357"/>
<feature type="region of interest" description="Disordered" evidence="1">
    <location>
        <begin position="56"/>
        <end position="80"/>
    </location>
</feature>
<dbReference type="EMBL" id="AMGX01000008">
    <property type="protein sequence ID" value="EXJ70651.1"/>
    <property type="molecule type" value="Genomic_DNA"/>
</dbReference>
<keyword evidence="2" id="KW-0472">Membrane</keyword>
<dbReference type="STRING" id="1182543.W9X139"/>
<protein>
    <submittedName>
        <fullName evidence="3">Uncharacterized protein</fullName>
    </submittedName>
</protein>